<organism evidence="1 2">
    <name type="scientific">Chryseobacterium pyrolae</name>
    <dbReference type="NCBI Taxonomy" id="2987481"/>
    <lineage>
        <taxon>Bacteria</taxon>
        <taxon>Pseudomonadati</taxon>
        <taxon>Bacteroidota</taxon>
        <taxon>Flavobacteriia</taxon>
        <taxon>Flavobacteriales</taxon>
        <taxon>Weeksellaceae</taxon>
        <taxon>Chryseobacterium group</taxon>
        <taxon>Chryseobacterium</taxon>
    </lineage>
</organism>
<dbReference type="Proteomes" id="UP001142057">
    <property type="component" value="Unassembled WGS sequence"/>
</dbReference>
<evidence type="ECO:0000313" key="2">
    <source>
        <dbReference type="Proteomes" id="UP001142057"/>
    </source>
</evidence>
<proteinExistence type="predicted"/>
<dbReference type="RefSeq" id="WP_259831475.1">
    <property type="nucleotide sequence ID" value="NZ_JANZQH010000013.1"/>
</dbReference>
<evidence type="ECO:0000313" key="1">
    <source>
        <dbReference type="EMBL" id="MCT2409840.1"/>
    </source>
</evidence>
<gene>
    <name evidence="1" type="ORF">NZD88_19990</name>
</gene>
<name>A0ABT2IMD8_9FLAO</name>
<sequence length="41" mass="4769">MSITKEDDNLFCCYYNYFMCTQIKNGTTFDLTASISFTKLP</sequence>
<accession>A0ABT2IMD8</accession>
<reference evidence="1" key="1">
    <citation type="submission" date="2022-08" db="EMBL/GenBank/DDBJ databases">
        <title>Chryseobacterium antibioticum,isolated from the rhizosphere soil of Pyrola in Tibet.</title>
        <authorList>
            <person name="Kan Y."/>
        </authorList>
    </citation>
    <scope>NUCLEOTIDE SEQUENCE</scope>
    <source>
        <strain evidence="1">Pc2-12</strain>
    </source>
</reference>
<protein>
    <submittedName>
        <fullName evidence="1">Uncharacterized protein</fullName>
    </submittedName>
</protein>
<comment type="caution">
    <text evidence="1">The sequence shown here is derived from an EMBL/GenBank/DDBJ whole genome shotgun (WGS) entry which is preliminary data.</text>
</comment>
<dbReference type="EMBL" id="JANZQH010000013">
    <property type="protein sequence ID" value="MCT2409840.1"/>
    <property type="molecule type" value="Genomic_DNA"/>
</dbReference>
<keyword evidence="2" id="KW-1185">Reference proteome</keyword>